<dbReference type="Proteomes" id="UP000077315">
    <property type="component" value="Unassembled WGS sequence"/>
</dbReference>
<evidence type="ECO:0000313" key="3">
    <source>
        <dbReference type="Proteomes" id="UP000077315"/>
    </source>
</evidence>
<organism evidence="2 3">
    <name type="scientific">Phycomyces blakesleeanus (strain ATCC 8743b / DSM 1359 / FGSC 10004 / NBRC 33097 / NRRL 1555)</name>
    <dbReference type="NCBI Taxonomy" id="763407"/>
    <lineage>
        <taxon>Eukaryota</taxon>
        <taxon>Fungi</taxon>
        <taxon>Fungi incertae sedis</taxon>
        <taxon>Mucoromycota</taxon>
        <taxon>Mucoromycotina</taxon>
        <taxon>Mucoromycetes</taxon>
        <taxon>Mucorales</taxon>
        <taxon>Phycomycetaceae</taxon>
        <taxon>Phycomyces</taxon>
    </lineage>
</organism>
<dbReference type="InParanoid" id="A0A167J6W6"/>
<keyword evidence="3" id="KW-1185">Reference proteome</keyword>
<sequence>MGQCISPCVTLVATITYRKTNKDRKIQYRSALCHANEELCPVDALAQHFFPNFTMKTNRLLIFLYAKHVEDDIAGLNFLDLSAYLKIVFLQDSVVLQKKYPNHYFLYQEFEAQFSGAIGESTKKFQVSNHIQVVALEIAAAMLRFIYAIILLKSDNALEMFYRHNLPRPLATLLLLFSLLLLLPLVPQSCLSRLLP</sequence>
<evidence type="ECO:0000256" key="1">
    <source>
        <dbReference type="SAM" id="Phobius"/>
    </source>
</evidence>
<keyword evidence="1" id="KW-0472">Membrane</keyword>
<dbReference type="RefSeq" id="XP_018283359.1">
    <property type="nucleotide sequence ID" value="XM_018442388.1"/>
</dbReference>
<protein>
    <recommendedName>
        <fullName evidence="4">Ndc10 domain-containing protein</fullName>
    </recommendedName>
</protein>
<accession>A0A167J6W6</accession>
<name>A0A167J6W6_PHYB8</name>
<evidence type="ECO:0000313" key="2">
    <source>
        <dbReference type="EMBL" id="OAD65319.1"/>
    </source>
</evidence>
<gene>
    <name evidence="2" type="ORF">PHYBLDRAFT_71011</name>
</gene>
<feature type="transmembrane region" description="Helical" evidence="1">
    <location>
        <begin position="131"/>
        <end position="150"/>
    </location>
</feature>
<proteinExistence type="predicted"/>
<dbReference type="OrthoDB" id="2205501at2759"/>
<dbReference type="Gene3D" id="1.10.443.20">
    <property type="entry name" value="Centromere DNA-binding protein complex CBF3 subunit, domain 2"/>
    <property type="match status" value="2"/>
</dbReference>
<evidence type="ECO:0008006" key="4">
    <source>
        <dbReference type="Google" id="ProtNLM"/>
    </source>
</evidence>
<dbReference type="GO" id="GO:0003677">
    <property type="term" value="F:DNA binding"/>
    <property type="evidence" value="ECO:0007669"/>
    <property type="project" value="InterPro"/>
</dbReference>
<dbReference type="AlphaFoldDB" id="A0A167J6W6"/>
<keyword evidence="1" id="KW-0812">Transmembrane</keyword>
<dbReference type="VEuPathDB" id="FungiDB:PHYBLDRAFT_71011"/>
<dbReference type="EMBL" id="KV441029">
    <property type="protein sequence ID" value="OAD65319.1"/>
    <property type="molecule type" value="Genomic_DNA"/>
</dbReference>
<reference evidence="3" key="1">
    <citation type="submission" date="2015-06" db="EMBL/GenBank/DDBJ databases">
        <title>Expansion of signal transduction pathways in fungi by whole-genome duplication.</title>
        <authorList>
            <consortium name="DOE Joint Genome Institute"/>
            <person name="Corrochano L.M."/>
            <person name="Kuo A."/>
            <person name="Marcet-Houben M."/>
            <person name="Polaino S."/>
            <person name="Salamov A."/>
            <person name="Villalobos J.M."/>
            <person name="Alvarez M.I."/>
            <person name="Avalos J."/>
            <person name="Benito E.P."/>
            <person name="Benoit I."/>
            <person name="Burger G."/>
            <person name="Camino L.P."/>
            <person name="Canovas D."/>
            <person name="Cerda-Olmedo E."/>
            <person name="Cheng J.-F."/>
            <person name="Dominguez A."/>
            <person name="Elias M."/>
            <person name="Eslava A.P."/>
            <person name="Glaser F."/>
            <person name="Grimwood J."/>
            <person name="Gutierrez G."/>
            <person name="Heitman J."/>
            <person name="Henrissat B."/>
            <person name="Iturriaga E.A."/>
            <person name="Lang B.F."/>
            <person name="Lavin J.L."/>
            <person name="Lee S."/>
            <person name="Li W."/>
            <person name="Lindquist E."/>
            <person name="Lopez-Garcia S."/>
            <person name="Luque E.M."/>
            <person name="Marcos A.T."/>
            <person name="Martin J."/>
            <person name="McCluskey K."/>
            <person name="Medina H.R."/>
            <person name="Miralles-Duran A."/>
            <person name="Miyazaki A."/>
            <person name="Munoz-Torres E."/>
            <person name="Oguiza J.A."/>
            <person name="Ohm R."/>
            <person name="Olmedo M."/>
            <person name="Orejas M."/>
            <person name="Ortiz-Castellanos L."/>
            <person name="Pisabarro A.G."/>
            <person name="Rodriguez-Romero J."/>
            <person name="Ruiz-Herrera J."/>
            <person name="Ruiz-Vazquez R."/>
            <person name="Sanz C."/>
            <person name="Schackwitz W."/>
            <person name="Schmutz J."/>
            <person name="Shahriari M."/>
            <person name="Shelest E."/>
            <person name="Silva-Franco F."/>
            <person name="Soanes D."/>
            <person name="Syed K."/>
            <person name="Tagua V.G."/>
            <person name="Talbot N.J."/>
            <person name="Thon M."/>
            <person name="De vries R.P."/>
            <person name="Wiebenga A."/>
            <person name="Yadav J.S."/>
            <person name="Braun E.L."/>
            <person name="Baker S."/>
            <person name="Garre V."/>
            <person name="Horwitz B."/>
            <person name="Torres-Martinez S."/>
            <person name="Idnurm A."/>
            <person name="Herrera-Estrella A."/>
            <person name="Gabaldon T."/>
            <person name="Grigoriev I.V."/>
        </authorList>
    </citation>
    <scope>NUCLEOTIDE SEQUENCE [LARGE SCALE GENOMIC DNA]</scope>
    <source>
        <strain evidence="3">NRRL 1555(-)</strain>
    </source>
</reference>
<dbReference type="STRING" id="763407.A0A167J6W6"/>
<dbReference type="GeneID" id="29003294"/>
<keyword evidence="1" id="KW-1133">Transmembrane helix</keyword>
<dbReference type="InterPro" id="IPR038279">
    <property type="entry name" value="Ndc10_dom2_sf"/>
</dbReference>
<feature type="transmembrane region" description="Helical" evidence="1">
    <location>
        <begin position="170"/>
        <end position="186"/>
    </location>
</feature>